<dbReference type="RefSeq" id="XP_013396240.1">
    <property type="nucleotide sequence ID" value="XM_013540786.2"/>
</dbReference>
<keyword evidence="2" id="KW-1185">Reference proteome</keyword>
<dbReference type="Gene3D" id="2.40.50.140">
    <property type="entry name" value="Nucleic acid-binding proteins"/>
    <property type="match status" value="1"/>
</dbReference>
<gene>
    <name evidence="3" type="primary">LOC106163246</name>
</gene>
<proteinExistence type="predicted"/>
<dbReference type="AlphaFoldDB" id="A0A1S3IDA1"/>
<evidence type="ECO:0000256" key="1">
    <source>
        <dbReference type="SAM" id="MobiDB-lite"/>
    </source>
</evidence>
<organism evidence="2 3">
    <name type="scientific">Lingula anatina</name>
    <name type="common">Brachiopod</name>
    <name type="synonym">Lingula unguis</name>
    <dbReference type="NCBI Taxonomy" id="7574"/>
    <lineage>
        <taxon>Eukaryota</taxon>
        <taxon>Metazoa</taxon>
        <taxon>Spiralia</taxon>
        <taxon>Lophotrochozoa</taxon>
        <taxon>Brachiopoda</taxon>
        <taxon>Linguliformea</taxon>
        <taxon>Lingulata</taxon>
        <taxon>Lingulida</taxon>
        <taxon>Linguloidea</taxon>
        <taxon>Lingulidae</taxon>
        <taxon>Lingula</taxon>
    </lineage>
</organism>
<feature type="region of interest" description="Disordered" evidence="1">
    <location>
        <begin position="80"/>
        <end position="112"/>
    </location>
</feature>
<sequence length="112" mass="12624">MAEKVITEPCMEESTKDLMVKGKPAKLRSILVPDTTDTIPVSLWRDDSSSPVKVGNCVEFKYRISFNSFEERLVCHINGSRDVEQRPTSSQRHTARSTDSRLCSYSSQQPTA</sequence>
<dbReference type="SUPFAM" id="SSF50249">
    <property type="entry name" value="Nucleic acid-binding proteins"/>
    <property type="match status" value="1"/>
</dbReference>
<protein>
    <submittedName>
        <fullName evidence="3">Uncharacterized protein LOC106163246 isoform X2</fullName>
    </submittedName>
</protein>
<evidence type="ECO:0000313" key="3">
    <source>
        <dbReference type="RefSeq" id="XP_013396240.1"/>
    </source>
</evidence>
<name>A0A1S3IDA1_LINAN</name>
<dbReference type="InterPro" id="IPR012340">
    <property type="entry name" value="NA-bd_OB-fold"/>
</dbReference>
<dbReference type="Proteomes" id="UP000085678">
    <property type="component" value="Unplaced"/>
</dbReference>
<evidence type="ECO:0000313" key="2">
    <source>
        <dbReference type="Proteomes" id="UP000085678"/>
    </source>
</evidence>
<dbReference type="GeneID" id="106163246"/>
<accession>A0A1S3IDA1</accession>
<reference evidence="3" key="1">
    <citation type="submission" date="2025-08" db="UniProtKB">
        <authorList>
            <consortium name="RefSeq"/>
        </authorList>
    </citation>
    <scope>IDENTIFICATION</scope>
    <source>
        <tissue evidence="3">Gonads</tissue>
    </source>
</reference>
<feature type="compositionally biased region" description="Polar residues" evidence="1">
    <location>
        <begin position="100"/>
        <end position="112"/>
    </location>
</feature>
<dbReference type="KEGG" id="lak:106163246"/>